<proteinExistence type="predicted"/>
<gene>
    <name evidence="1" type="ORF">S01H1_75002</name>
</gene>
<reference evidence="1" key="1">
    <citation type="journal article" date="2014" name="Front. Microbiol.">
        <title>High frequency of phylogenetically diverse reductive dehalogenase-homologous genes in deep subseafloor sedimentary metagenomes.</title>
        <authorList>
            <person name="Kawai M."/>
            <person name="Futagami T."/>
            <person name="Toyoda A."/>
            <person name="Takaki Y."/>
            <person name="Nishi S."/>
            <person name="Hori S."/>
            <person name="Arai W."/>
            <person name="Tsubouchi T."/>
            <person name="Morono Y."/>
            <person name="Uchiyama I."/>
            <person name="Ito T."/>
            <person name="Fujiyama A."/>
            <person name="Inagaki F."/>
            <person name="Takami H."/>
        </authorList>
    </citation>
    <scope>NUCLEOTIDE SEQUENCE</scope>
    <source>
        <strain evidence="1">Expedition CK06-06</strain>
    </source>
</reference>
<dbReference type="Gene3D" id="3.40.50.300">
    <property type="entry name" value="P-loop containing nucleotide triphosphate hydrolases"/>
    <property type="match status" value="1"/>
</dbReference>
<dbReference type="EMBL" id="BARS01050213">
    <property type="protein sequence ID" value="GAG46311.1"/>
    <property type="molecule type" value="Genomic_DNA"/>
</dbReference>
<dbReference type="SUPFAM" id="SSF52540">
    <property type="entry name" value="P-loop containing nucleoside triphosphate hydrolases"/>
    <property type="match status" value="1"/>
</dbReference>
<feature type="non-terminal residue" evidence="1">
    <location>
        <position position="73"/>
    </location>
</feature>
<comment type="caution">
    <text evidence="1">The sequence shown here is derived from an EMBL/GenBank/DDBJ whole genome shotgun (WGS) entry which is preliminary data.</text>
</comment>
<sequence length="73" mass="8223">MFNKTPKQIEACEMLNKHKHVLLVGGGRSGKTSIILRQIIIRALKTPSKHLIVRHHFSSVKKAMALETLPKVL</sequence>
<dbReference type="InterPro" id="IPR027417">
    <property type="entry name" value="P-loop_NTPase"/>
</dbReference>
<evidence type="ECO:0000313" key="1">
    <source>
        <dbReference type="EMBL" id="GAG46311.1"/>
    </source>
</evidence>
<protein>
    <recommendedName>
        <fullName evidence="2">Phage terminase large subunit N-terminal domain-containing protein</fullName>
    </recommendedName>
</protein>
<evidence type="ECO:0008006" key="2">
    <source>
        <dbReference type="Google" id="ProtNLM"/>
    </source>
</evidence>
<accession>X0ZD59</accession>
<organism evidence="1">
    <name type="scientific">marine sediment metagenome</name>
    <dbReference type="NCBI Taxonomy" id="412755"/>
    <lineage>
        <taxon>unclassified sequences</taxon>
        <taxon>metagenomes</taxon>
        <taxon>ecological metagenomes</taxon>
    </lineage>
</organism>
<dbReference type="AlphaFoldDB" id="X0ZD59"/>
<name>X0ZD59_9ZZZZ</name>